<feature type="region of interest" description="Disordered" evidence="12">
    <location>
        <begin position="445"/>
        <end position="470"/>
    </location>
</feature>
<feature type="compositionally biased region" description="Basic and acidic residues" evidence="12">
    <location>
        <begin position="2879"/>
        <end position="2904"/>
    </location>
</feature>
<feature type="domain" description="C2H2-type" evidence="13">
    <location>
        <begin position="2371"/>
        <end position="2394"/>
    </location>
</feature>
<dbReference type="EMBL" id="JH817786">
    <property type="protein sequence ID" value="EKC26047.1"/>
    <property type="molecule type" value="Genomic_DNA"/>
</dbReference>
<feature type="compositionally biased region" description="Polar residues" evidence="12">
    <location>
        <begin position="2530"/>
        <end position="2545"/>
    </location>
</feature>
<dbReference type="GO" id="GO:0000981">
    <property type="term" value="F:DNA-binding transcription factor activity, RNA polymerase II-specific"/>
    <property type="evidence" value="ECO:0007669"/>
    <property type="project" value="TreeGrafter"/>
</dbReference>
<feature type="compositionally biased region" description="Polar residues" evidence="12">
    <location>
        <begin position="2906"/>
        <end position="2931"/>
    </location>
</feature>
<feature type="region of interest" description="Disordered" evidence="12">
    <location>
        <begin position="2454"/>
        <end position="2681"/>
    </location>
</feature>
<feature type="compositionally biased region" description="Polar residues" evidence="12">
    <location>
        <begin position="1264"/>
        <end position="1274"/>
    </location>
</feature>
<feature type="region of interest" description="Disordered" evidence="12">
    <location>
        <begin position="1614"/>
        <end position="1715"/>
    </location>
</feature>
<dbReference type="Gene3D" id="3.30.160.60">
    <property type="entry name" value="Classic Zinc Finger"/>
    <property type="match status" value="1"/>
</dbReference>
<feature type="region of interest" description="Disordered" evidence="12">
    <location>
        <begin position="1949"/>
        <end position="1980"/>
    </location>
</feature>
<evidence type="ECO:0000256" key="4">
    <source>
        <dbReference type="ARBA" id="ARBA00022723"/>
    </source>
</evidence>
<evidence type="ECO:0000259" key="13">
    <source>
        <dbReference type="PROSITE" id="PS50157"/>
    </source>
</evidence>
<evidence type="ECO:0000256" key="10">
    <source>
        <dbReference type="ARBA" id="ARBA00023163"/>
    </source>
</evidence>
<evidence type="ECO:0000313" key="14">
    <source>
        <dbReference type="EMBL" id="EKC26047.1"/>
    </source>
</evidence>
<protein>
    <recommendedName>
        <fullName evidence="13">C2H2-type domain-containing protein</fullName>
    </recommendedName>
</protein>
<gene>
    <name evidence="14" type="ORF">CGI_10023348</name>
</gene>
<dbReference type="PANTHER" id="PTHR15507">
    <property type="entry name" value="ZINC FINGER PROTEIN RLF"/>
    <property type="match status" value="1"/>
</dbReference>
<feature type="region of interest" description="Disordered" evidence="12">
    <location>
        <begin position="1318"/>
        <end position="1349"/>
    </location>
</feature>
<feature type="compositionally biased region" description="Polar residues" evidence="12">
    <location>
        <begin position="2038"/>
        <end position="2047"/>
    </location>
</feature>
<feature type="region of interest" description="Disordered" evidence="12">
    <location>
        <begin position="2991"/>
        <end position="3039"/>
    </location>
</feature>
<feature type="compositionally biased region" description="Basic and acidic residues" evidence="12">
    <location>
        <begin position="2991"/>
        <end position="3002"/>
    </location>
</feature>
<dbReference type="SMART" id="SM00355">
    <property type="entry name" value="ZnF_C2H2"/>
    <property type="match status" value="5"/>
</dbReference>
<proteinExistence type="inferred from homology"/>
<sequence>MDFSALIAELRNIASSYNGRDIDSNVSTAMYCEMFRKILQKAESEVAAYDDQIVILWMTLSQLCQTYKTLTKCKERNDLYQHIFLLCAKVVLNIKWQQLADDDQSKENFRKTVEATHSQLVHAGFDRFGLLLNIMENPWTDPTITKIMSGDVEEESNSDTEEDENEMSDERKKELEERKKKKIQERDEEFTKYIGLADPLILRLRVEMLMQENCEEWALNLCNCCLKQRRYQMDLEFKSMQLLLLFKLGSMEKLQEVCETIECHHGIYIIEKLEKKENNQSLCVRLIQIFLVQDWIRPDRNCCTKKLLQMWIKYQSMEDKDRDKFLDSVWAIAKISSSTDQVNQLVTGLVKKCGLNLLQLYTDLCVYAINFDKGCCEQQMIQGNMEGVKKQQWAISVTCIKLADLYCNCSPKLARIAALTAFSLNPTIQNFNVVRKTFTDKRKEKMQAVKQDLSEEKGKETPQKEYRPRQSKYLQKVNPATIHEVERLLNMLRPYYLDPEIGFEKLQPVCQKFMDERGGGISELPKKPNRPQTKTNSNSPRQNADVQFGSDNSAGSSRSNCAPTKSKNPPITAQSAPSPASSLAKSPLFGNKPRSYRAMSQPETVSKPPKTVQSNAIAQRLVPLIQPSPTPQTKTTSIDSTSNISELLKATKTLPQYNPNSSPATSLSYTSSSFVSVPQRMSGVNTQVQSTDLLRRKSVTLPVSTGGAFGRSEIIGDAGDKSIYHHLYKPLKPQEPTSLKTAKPPSNKLQVTNVNNKFQGHPNSYSLGGQANFNSIARPAEGASFAPPAAGVDSRRPSAEELQSIVDWLQSGTEDAISKQNIASFNTAIQQTPPPAHTPQPSYAARGQAVHNSQAHSTLQSGQKVDLNTLLTKPQVVANVLKIHPKGKTAVQEAASQISQRLSDIRSQGDVQLLLNLQKKYGSHQKPVPPNSAPNSDQPVHKKSVNDTKGKKNLTDTDLSLEEMKRRIADIVQKQKLLCENKPDQPAKRRRSDSPKGKKKTTGSSSSTPTKGLKPASSPAAVATATSESSNTPPQGEVQKQQIKEWFNNRLQVQQQIEKIKQQPPSISSLTKPQFILQQQAAPVHFVSASQIENLRSSSAQRGAGNPRASEGPALHGSPGPPQQKVDHYDQRLGLLSNSASTKPSLLEQKLLQDDSATTASLKDSSMLSSSIPQTPNIHQLRTFQASAQSVSNEGVLPSQLHLPLPNSQANTTGVSQGPGISEGTLPSSDGPTPTTLLSVLLEQSKYITSVAATSASSSPSQSKNFQGGSSQVNTSTWSSTLSNSVLSSLPSTPTSASPIRTSAQQTLSILLPKTAHCGKQDVENSNSDSTSTSSTVDSREKPKDSSLMSPVGYQLKYVGQIKTRDIQSVAKSGNDLLGGNTSGQSIQKSPSGMKLLTCFDNEVVKEISKMIGGEKKQAMPPVEIPIISKPQQQMENVDSVHCVSVKNNTENSFVTENKQMGEKEVSRLESLGTVVPNEKPTPLTDLKATSEQSQVGVKNYRQSLIDSLENGIKQSMEHIDVSAELLEKSSQNIHPSCIDLDLTREKVPECSESVGDISSTAQPVLPNVQVVQEESTEKLSESQTCVGEMVDHGADSGPKMSSESQTWTDKTIEHGANSDRNSSPLSPAAQPTTHIDQIDPLVSESGSKTEEEWSQEKTDIPVNFGFDFNEESHGEEMKINKKSSSEDSSSRESEFVKVSPPESKHKRLQGSAILKTKKRYRENLQGAKEVAEKIKEHIISGTKVVEITEKTALPSVIETKAFSADVKKNMPASARVNDPDFDKHSIASNSSSCSSVPSINQMQTIQSNPEKEKGTKEIPEKTNNCLICGKEFRSVMSLKEHVKNKCKSTDYVRTKDYEFSSRFTCCKCGMTSSSPYDMKKHLKRQHNMSDDKDFEDLLISSYKCELCGETFKDKTSIYSHVSTSCPHLGARRKESKLFPDDKRAVKTLPNLVNPNRGKLSSATTNQSPPNNVGFKEKVPVAKAEIQRQPKTVSREMKATEVISVKSENTKILSQERASSPVETAIGKSQIGEKNSEENASLSSQEESQTDSKKKTEPQVSNQRVTRSRLENTSTKKESGTNNAKGTKQQVVAEKSGKKVGEDPMKEDNHVEDSCRKLSFDESQNKASVEEEKGPEKSNKKDRSTERKRTNKESPELKTPTARGQTRGKNGKFTPRSSAVPSNEKKEDDSTDLSNSNQDKSQTSKLTYRRHTRSKGTVENVDLSDLEKVEMNFRKSRCRQYSGSTDVSLVSECSEVDQQQKLSEQTKRKKLDNDSCEGKSTSSPAVVAESGQDASSSQRKRKESSSVQPPVETPSRGKRLIKVKKFDQFEVPEFLKSQVINSNLKRQVKTEKVPDKVIQTPAKNETKKEIRKCSRCSKQFANQTKLIKHIATVHLTPCKPSSSSRLQKCSYQCRYCKATYKTYLQFLNHVPGHATQILEGLDSKQIVPAVVHSKPANVKGTEDSGPQKEETENIIKKEEAEENEVKTRSTRQSENKAKPVNEPTENTVATRSRRSTASSENGQGDKANQKAKSSSTSRQEKQVLTSRSRSRSGRGLDNKEEKPEVDLNSPSRQLRRKRDSRGNEKDNDVLKKKQNMQQDNQNIKAQEKQLPQTEEHMTRSSAKRKSESNKSPAPSKKSKTDQPDSTECETSPEKVPVAVVDDDEFEYVKSPSHETTFNEASKATLHKASEVKEKIVLSRSSKDHTAYLNSFMSYIDNRSKKTKEEKEKVAKTLQQPNKKTVPNKKARLDTDRDNSTDTEEKGTTSGTPNQAPTSFLDSFLEHCSKATDGEMSSPSGSVKGEDTKAGEDHVATKTEQKQVKSESKPDAEVKEETACVIGNVDSKVTEAGDKTSFNAFQDTFKSFVTAGSKKGSISGEGDSSTRKESLTDVIEGLRDSERTHRAGSEESVQTVSSRCTDISDTSEGAQGSTASKSKRMRHIYHNGKIWHVGAGNVTSMSVKQNDPEGHPLPSSTLTNPITPGMTLATKQLIKVDRDKNTPHQDQSENTYTYTTAEELKRGSQGGSNKWRVKRDKTQLSFRK</sequence>
<dbReference type="PROSITE" id="PS50157">
    <property type="entry name" value="ZINC_FINGER_C2H2_2"/>
    <property type="match status" value="2"/>
</dbReference>
<dbReference type="GO" id="GO:0008270">
    <property type="term" value="F:zinc ion binding"/>
    <property type="evidence" value="ECO:0007669"/>
    <property type="project" value="UniProtKB-KW"/>
</dbReference>
<name>K1PPI0_MAGGI</name>
<feature type="compositionally biased region" description="Low complexity" evidence="12">
    <location>
        <begin position="2595"/>
        <end position="2604"/>
    </location>
</feature>
<feature type="compositionally biased region" description="Low complexity" evidence="12">
    <location>
        <begin position="1254"/>
        <end position="1263"/>
    </location>
</feature>
<feature type="compositionally biased region" description="Basic and acidic residues" evidence="12">
    <location>
        <begin position="2613"/>
        <end position="2628"/>
    </location>
</feature>
<feature type="compositionally biased region" description="Basic and acidic residues" evidence="12">
    <location>
        <begin position="2554"/>
        <end position="2565"/>
    </location>
</feature>
<keyword evidence="4" id="KW-0479">Metal-binding</keyword>
<feature type="compositionally biased region" description="Basic and acidic residues" evidence="12">
    <location>
        <begin position="1671"/>
        <end position="1696"/>
    </location>
</feature>
<feature type="compositionally biased region" description="Low complexity" evidence="12">
    <location>
        <begin position="1002"/>
        <end position="1030"/>
    </location>
</feature>
<feature type="compositionally biased region" description="Low complexity" evidence="12">
    <location>
        <begin position="1324"/>
        <end position="1337"/>
    </location>
</feature>
<dbReference type="Pfam" id="PF25580">
    <property type="entry name" value="TPR_Rlf"/>
    <property type="match status" value="1"/>
</dbReference>
<reference evidence="14" key="1">
    <citation type="journal article" date="2012" name="Nature">
        <title>The oyster genome reveals stress adaptation and complexity of shell formation.</title>
        <authorList>
            <person name="Zhang G."/>
            <person name="Fang X."/>
            <person name="Guo X."/>
            <person name="Li L."/>
            <person name="Luo R."/>
            <person name="Xu F."/>
            <person name="Yang P."/>
            <person name="Zhang L."/>
            <person name="Wang X."/>
            <person name="Qi H."/>
            <person name="Xiong Z."/>
            <person name="Que H."/>
            <person name="Xie Y."/>
            <person name="Holland P.W."/>
            <person name="Paps J."/>
            <person name="Zhu Y."/>
            <person name="Wu F."/>
            <person name="Chen Y."/>
            <person name="Wang J."/>
            <person name="Peng C."/>
            <person name="Meng J."/>
            <person name="Yang L."/>
            <person name="Liu J."/>
            <person name="Wen B."/>
            <person name="Zhang N."/>
            <person name="Huang Z."/>
            <person name="Zhu Q."/>
            <person name="Feng Y."/>
            <person name="Mount A."/>
            <person name="Hedgecock D."/>
            <person name="Xu Z."/>
            <person name="Liu Y."/>
            <person name="Domazet-Loso T."/>
            <person name="Du Y."/>
            <person name="Sun X."/>
            <person name="Zhang S."/>
            <person name="Liu B."/>
            <person name="Cheng P."/>
            <person name="Jiang X."/>
            <person name="Li J."/>
            <person name="Fan D."/>
            <person name="Wang W."/>
            <person name="Fu W."/>
            <person name="Wang T."/>
            <person name="Wang B."/>
            <person name="Zhang J."/>
            <person name="Peng Z."/>
            <person name="Li Y."/>
            <person name="Li N."/>
            <person name="Wang J."/>
            <person name="Chen M."/>
            <person name="He Y."/>
            <person name="Tan F."/>
            <person name="Song X."/>
            <person name="Zheng Q."/>
            <person name="Huang R."/>
            <person name="Yang H."/>
            <person name="Du X."/>
            <person name="Chen L."/>
            <person name="Yang M."/>
            <person name="Gaffney P.M."/>
            <person name="Wang S."/>
            <person name="Luo L."/>
            <person name="She Z."/>
            <person name="Ming Y."/>
            <person name="Huang W."/>
            <person name="Zhang S."/>
            <person name="Huang B."/>
            <person name="Zhang Y."/>
            <person name="Qu T."/>
            <person name="Ni P."/>
            <person name="Miao G."/>
            <person name="Wang J."/>
            <person name="Wang Q."/>
            <person name="Steinberg C.E."/>
            <person name="Wang H."/>
            <person name="Li N."/>
            <person name="Qian L."/>
            <person name="Zhang G."/>
            <person name="Li Y."/>
            <person name="Yang H."/>
            <person name="Liu X."/>
            <person name="Wang J."/>
            <person name="Yin Y."/>
            <person name="Wang J."/>
        </authorList>
    </citation>
    <scope>NUCLEOTIDE SEQUENCE [LARGE SCALE GENOMIC DNA]</scope>
    <source>
        <strain evidence="14">05x7-T-G4-1.051#20</strain>
    </source>
</reference>
<feature type="compositionally biased region" description="Basic and acidic residues" evidence="12">
    <location>
        <begin position="2746"/>
        <end position="2762"/>
    </location>
</feature>
<dbReference type="PROSITE" id="PS00028">
    <property type="entry name" value="ZINC_FINGER_C2H2_1"/>
    <property type="match status" value="2"/>
</dbReference>
<dbReference type="HOGENOM" id="CLU_225981_0_0_1"/>
<feature type="compositionally biased region" description="Low complexity" evidence="12">
    <location>
        <begin position="569"/>
        <end position="587"/>
    </location>
</feature>
<evidence type="ECO:0000256" key="9">
    <source>
        <dbReference type="ARBA" id="ARBA00023125"/>
    </source>
</evidence>
<feature type="compositionally biased region" description="Basic and acidic residues" evidence="12">
    <location>
        <begin position="168"/>
        <end position="178"/>
    </location>
</feature>
<feature type="region of interest" description="Disordered" evidence="12">
    <location>
        <begin position="1198"/>
        <end position="1235"/>
    </location>
</feature>
<feature type="compositionally biased region" description="Polar residues" evidence="12">
    <location>
        <begin position="2763"/>
        <end position="2776"/>
    </location>
</feature>
<feature type="compositionally biased region" description="Polar residues" evidence="12">
    <location>
        <begin position="2080"/>
        <end position="2090"/>
    </location>
</feature>
<feature type="compositionally biased region" description="Basic and acidic residues" evidence="12">
    <location>
        <begin position="2779"/>
        <end position="2788"/>
    </location>
</feature>
<feature type="compositionally biased region" description="Basic and acidic residues" evidence="12">
    <location>
        <begin position="445"/>
        <end position="468"/>
    </location>
</feature>
<feature type="compositionally biased region" description="Basic and acidic residues" evidence="12">
    <location>
        <begin position="2717"/>
        <end position="2730"/>
    </location>
</feature>
<feature type="compositionally biased region" description="Polar residues" evidence="12">
    <location>
        <begin position="530"/>
        <end position="567"/>
    </location>
</feature>
<feature type="compositionally biased region" description="Polar residues" evidence="12">
    <location>
        <begin position="1619"/>
        <end position="1636"/>
    </location>
</feature>
<feature type="region of interest" description="Disordered" evidence="12">
    <location>
        <begin position="1098"/>
        <end position="1127"/>
    </location>
</feature>
<evidence type="ECO:0000256" key="2">
    <source>
        <dbReference type="ARBA" id="ARBA00006991"/>
    </source>
</evidence>
<evidence type="ECO:0000256" key="3">
    <source>
        <dbReference type="ARBA" id="ARBA00022553"/>
    </source>
</evidence>
<keyword evidence="3" id="KW-0597">Phosphoprotein</keyword>
<dbReference type="GO" id="GO:0005634">
    <property type="term" value="C:nucleus"/>
    <property type="evidence" value="ECO:0007669"/>
    <property type="project" value="UniProtKB-SubCell"/>
</dbReference>
<feature type="compositionally biased region" description="Polar residues" evidence="12">
    <location>
        <begin position="2239"/>
        <end position="2248"/>
    </location>
</feature>
<feature type="region of interest" description="Disordered" evidence="12">
    <location>
        <begin position="148"/>
        <end position="181"/>
    </location>
</feature>
<feature type="compositionally biased region" description="Basic and acidic residues" evidence="12">
    <location>
        <begin position="2799"/>
        <end position="2831"/>
    </location>
</feature>
<feature type="compositionally biased region" description="Basic and acidic residues" evidence="12">
    <location>
        <begin position="2460"/>
        <end position="2499"/>
    </location>
</feature>
<dbReference type="GO" id="GO:0003677">
    <property type="term" value="F:DNA binding"/>
    <property type="evidence" value="ECO:0007669"/>
    <property type="project" value="UniProtKB-KW"/>
</dbReference>
<comment type="similarity">
    <text evidence="2">Belongs to the krueppel C2H2-type zinc-finger protein family.</text>
</comment>
<feature type="compositionally biased region" description="Basic and acidic residues" evidence="12">
    <location>
        <begin position="2068"/>
        <end position="2079"/>
    </location>
</feature>
<feature type="domain" description="C2H2-type" evidence="13">
    <location>
        <begin position="1903"/>
        <end position="1933"/>
    </location>
</feature>
<comment type="subcellular location">
    <subcellularLocation>
        <location evidence="1">Nucleus</location>
    </subcellularLocation>
</comment>
<feature type="compositionally biased region" description="Basic and acidic residues" evidence="12">
    <location>
        <begin position="977"/>
        <end position="996"/>
    </location>
</feature>
<keyword evidence="6" id="KW-0863">Zinc-finger</keyword>
<evidence type="ECO:0000256" key="11">
    <source>
        <dbReference type="ARBA" id="ARBA00023242"/>
    </source>
</evidence>
<keyword evidence="11" id="KW-0539">Nucleus</keyword>
<feature type="region of interest" description="Disordered" evidence="12">
    <location>
        <begin position="517"/>
        <end position="612"/>
    </location>
</feature>
<keyword evidence="10" id="KW-0804">Transcription</keyword>
<evidence type="ECO:0000256" key="7">
    <source>
        <dbReference type="ARBA" id="ARBA00022833"/>
    </source>
</evidence>
<feature type="region of interest" description="Disordered" evidence="12">
    <location>
        <begin position="2717"/>
        <end position="2831"/>
    </location>
</feature>
<organism evidence="14">
    <name type="scientific">Magallana gigas</name>
    <name type="common">Pacific oyster</name>
    <name type="synonym">Crassostrea gigas</name>
    <dbReference type="NCBI Taxonomy" id="29159"/>
    <lineage>
        <taxon>Eukaryota</taxon>
        <taxon>Metazoa</taxon>
        <taxon>Spiralia</taxon>
        <taxon>Lophotrochozoa</taxon>
        <taxon>Mollusca</taxon>
        <taxon>Bivalvia</taxon>
        <taxon>Autobranchia</taxon>
        <taxon>Pteriomorphia</taxon>
        <taxon>Ostreida</taxon>
        <taxon>Ostreoidea</taxon>
        <taxon>Ostreidae</taxon>
        <taxon>Magallana</taxon>
    </lineage>
</organism>
<feature type="region of interest" description="Disordered" evidence="12">
    <location>
        <begin position="974"/>
        <end position="1039"/>
    </location>
</feature>
<keyword evidence="8" id="KW-0805">Transcription regulation</keyword>
<feature type="compositionally biased region" description="Basic and acidic residues" evidence="12">
    <location>
        <begin position="1648"/>
        <end position="1660"/>
    </location>
</feature>
<feature type="region of interest" description="Disordered" evidence="12">
    <location>
        <begin position="2867"/>
        <end position="2936"/>
    </location>
</feature>
<evidence type="ECO:0000256" key="8">
    <source>
        <dbReference type="ARBA" id="ARBA00023015"/>
    </source>
</evidence>
<feature type="region of interest" description="Disordered" evidence="12">
    <location>
        <begin position="1254"/>
        <end position="1277"/>
    </location>
</feature>
<feature type="compositionally biased region" description="Polar residues" evidence="12">
    <location>
        <begin position="2012"/>
        <end position="2022"/>
    </location>
</feature>
<feature type="compositionally biased region" description="Basic and acidic residues" evidence="12">
    <location>
        <begin position="2580"/>
        <end position="2591"/>
    </location>
</feature>
<feature type="region of interest" description="Disordered" evidence="12">
    <location>
        <begin position="2012"/>
        <end position="2318"/>
    </location>
</feature>
<evidence type="ECO:0000256" key="1">
    <source>
        <dbReference type="ARBA" id="ARBA00004123"/>
    </source>
</evidence>
<keyword evidence="9" id="KW-0238">DNA-binding</keyword>
<dbReference type="InterPro" id="IPR052251">
    <property type="entry name" value="GH-ZnFinger_Regulators"/>
</dbReference>
<accession>K1PPI0</accession>
<keyword evidence="5" id="KW-0677">Repeat</keyword>
<dbReference type="PANTHER" id="PTHR15507:SF17">
    <property type="entry name" value="C2H2-TYPE DOMAIN-CONTAINING PROTEIN"/>
    <property type="match status" value="1"/>
</dbReference>
<dbReference type="InParanoid" id="K1PPI0"/>
<keyword evidence="7" id="KW-0862">Zinc</keyword>
<feature type="compositionally biased region" description="Acidic residues" evidence="12">
    <location>
        <begin position="151"/>
        <end position="167"/>
    </location>
</feature>
<feature type="compositionally biased region" description="Polar residues" evidence="12">
    <location>
        <begin position="2192"/>
        <end position="2206"/>
    </location>
</feature>
<evidence type="ECO:0000256" key="12">
    <source>
        <dbReference type="SAM" id="MobiDB-lite"/>
    </source>
</evidence>
<feature type="compositionally biased region" description="Polar residues" evidence="12">
    <location>
        <begin position="1225"/>
        <end position="1235"/>
    </location>
</feature>
<dbReference type="InterPro" id="IPR057986">
    <property type="entry name" value="TPR_Rlf/292/654"/>
</dbReference>
<feature type="compositionally biased region" description="Polar residues" evidence="12">
    <location>
        <begin position="1206"/>
        <end position="1216"/>
    </location>
</feature>
<feature type="compositionally biased region" description="Basic and acidic residues" evidence="12">
    <location>
        <begin position="2095"/>
        <end position="2156"/>
    </location>
</feature>
<evidence type="ECO:0000256" key="5">
    <source>
        <dbReference type="ARBA" id="ARBA00022737"/>
    </source>
</evidence>
<evidence type="ECO:0000256" key="6">
    <source>
        <dbReference type="ARBA" id="ARBA00022771"/>
    </source>
</evidence>
<feature type="compositionally biased region" description="Basic and acidic residues" evidence="12">
    <location>
        <begin position="944"/>
        <end position="955"/>
    </location>
</feature>
<feature type="compositionally biased region" description="Polar residues" evidence="12">
    <location>
        <begin position="1951"/>
        <end position="1971"/>
    </location>
</feature>
<feature type="region of interest" description="Disordered" evidence="12">
    <location>
        <begin position="922"/>
        <end position="959"/>
    </location>
</feature>
<dbReference type="InterPro" id="IPR013087">
    <property type="entry name" value="Znf_C2H2_type"/>
</dbReference>